<keyword evidence="4" id="KW-1185">Reference proteome</keyword>
<reference evidence="3 4" key="1">
    <citation type="submission" date="2016-10" db="EMBL/GenBank/DDBJ databases">
        <authorList>
            <person name="de Groot N.N."/>
        </authorList>
    </citation>
    <scope>NUCLEOTIDE SEQUENCE [LARGE SCALE GENOMIC DNA]</scope>
    <source>
        <strain evidence="3 4">DSM 1736</strain>
    </source>
</reference>
<accession>A0A1G9UQC8</accession>
<dbReference type="PANTHER" id="PTHR33608">
    <property type="entry name" value="BLL2464 PROTEIN"/>
    <property type="match status" value="1"/>
</dbReference>
<evidence type="ECO:0000259" key="2">
    <source>
        <dbReference type="Pfam" id="PF01882"/>
    </source>
</evidence>
<evidence type="ECO:0000256" key="1">
    <source>
        <dbReference type="SAM" id="Phobius"/>
    </source>
</evidence>
<dbReference type="Proteomes" id="UP000214880">
    <property type="component" value="Unassembled WGS sequence"/>
</dbReference>
<dbReference type="AlphaFoldDB" id="A0A1G9UQC8"/>
<dbReference type="EMBL" id="FNHB01000006">
    <property type="protein sequence ID" value="SDM62129.1"/>
    <property type="molecule type" value="Genomic_DNA"/>
</dbReference>
<keyword evidence="1" id="KW-0472">Membrane</keyword>
<dbReference type="RefSeq" id="WP_173812751.1">
    <property type="nucleotide sequence ID" value="NZ_FNHB01000006.1"/>
</dbReference>
<evidence type="ECO:0000313" key="3">
    <source>
        <dbReference type="EMBL" id="SDM62129.1"/>
    </source>
</evidence>
<sequence length="441" mass="49343">MVFSPRAIALVLGGAVSLFFLVIIAAFTLQQALAFLLLYDGVILGLVLLDLRLTMKPHRLKADRLYEQRMSIGIENAVVLTVGNDGRQDVRVIVKDDIPPEFQAGQNRWEVLLGAGETAKVRYMVKPPKRGDYVFGAIHLRYYSRLGLFMQQMKILPPATAVRVYPNIREISNYQLGRQGNFMGSGVKVSRLAGLGTDFESLRDYRTDDEFRRINWGATARRGRLISNQYEVDRSQQILLVLDAGRLLSGEFDQVTMLDHAINASLLLGYVGITRDDKVGLLTFSDKVKLYLPPGKGQPQLQKILAKLYQLQPELVESDYQAVCQYIGTKNRKRSLVCFFTDLIDEEASKGLIECISILSKHHLVLCITLQDAGIVGKAGICPVNSQEVYEKGIAIEVLRNREKSAALLKQRGVTVLNVTPGELSVNLVNKYLEMKSQLKL</sequence>
<proteinExistence type="predicted"/>
<dbReference type="PANTHER" id="PTHR33608:SF3">
    <property type="entry name" value="SLR2013 PROTEIN"/>
    <property type="match status" value="1"/>
</dbReference>
<protein>
    <submittedName>
        <fullName evidence="3">Uncharacterized conserved protein, DUF58 family, contains vWF domain</fullName>
    </submittedName>
</protein>
<evidence type="ECO:0000313" key="4">
    <source>
        <dbReference type="Proteomes" id="UP000214880"/>
    </source>
</evidence>
<feature type="transmembrane region" description="Helical" evidence="1">
    <location>
        <begin position="7"/>
        <end position="27"/>
    </location>
</feature>
<keyword evidence="1" id="KW-1133">Transmembrane helix</keyword>
<dbReference type="Pfam" id="PF01882">
    <property type="entry name" value="DUF58"/>
    <property type="match status" value="1"/>
</dbReference>
<gene>
    <name evidence="3" type="ORF">SAMN04488502_10626</name>
</gene>
<dbReference type="InterPro" id="IPR002881">
    <property type="entry name" value="DUF58"/>
</dbReference>
<keyword evidence="1" id="KW-0812">Transmembrane</keyword>
<name>A0A1G9UQC8_9FIRM</name>
<feature type="domain" description="DUF58" evidence="2">
    <location>
        <begin position="202"/>
        <end position="372"/>
    </location>
</feature>
<dbReference type="STRING" id="146817.SAMN04488502_10626"/>
<organism evidence="3 4">
    <name type="scientific">Dendrosporobacter quercicolus</name>
    <dbReference type="NCBI Taxonomy" id="146817"/>
    <lineage>
        <taxon>Bacteria</taxon>
        <taxon>Bacillati</taxon>
        <taxon>Bacillota</taxon>
        <taxon>Negativicutes</taxon>
        <taxon>Selenomonadales</taxon>
        <taxon>Sporomusaceae</taxon>
        <taxon>Dendrosporobacter</taxon>
    </lineage>
</organism>